<organism evidence="1 2">
    <name type="scientific">Lactobacillus helveticus CIRM-BIA 953</name>
    <dbReference type="NCBI Taxonomy" id="1226335"/>
    <lineage>
        <taxon>Bacteria</taxon>
        <taxon>Bacillati</taxon>
        <taxon>Bacillota</taxon>
        <taxon>Bacilli</taxon>
        <taxon>Lactobacillales</taxon>
        <taxon>Lactobacillaceae</taxon>
        <taxon>Lactobacillus</taxon>
    </lineage>
</organism>
<dbReference type="AlphaFoldDB" id="U4QBG3"/>
<dbReference type="Proteomes" id="UP000017243">
    <property type="component" value="Unassembled WGS sequence"/>
</dbReference>
<evidence type="ECO:0000313" key="1">
    <source>
        <dbReference type="EMBL" id="CDI41838.1"/>
    </source>
</evidence>
<sequence>MFWGSYPARVPGLAASHADTFGRLAGKMQLMSRSEK</sequence>
<proteinExistence type="predicted"/>
<evidence type="ECO:0000313" key="2">
    <source>
        <dbReference type="Proteomes" id="UP000017243"/>
    </source>
</evidence>
<accession>U4QBG3</accession>
<dbReference type="EMBL" id="CBUH010000059">
    <property type="protein sequence ID" value="CDI41838.1"/>
    <property type="molecule type" value="Genomic_DNA"/>
</dbReference>
<name>U4QBG3_LACHE</name>
<reference evidence="1 2" key="1">
    <citation type="submission" date="2013-09" db="EMBL/GenBank/DDBJ databases">
        <title>Draft Genome Sequence of five Lactobacillus helveticus strains CIRM-BIA 101T, 103, 104, 951 and 953 isolated from milk product.</title>
        <authorList>
            <person name="Valence F."/>
            <person name="Chuat V."/>
            <person name="Ma L."/>
            <person name="Creno S."/>
            <person name="Falentin H."/>
            <person name="Lortal S."/>
            <person name="Bizet C."/>
            <person name="Clermont D."/>
            <person name="Loux V."/>
            <person name="Bouchier C."/>
            <person name="Cousin S."/>
        </authorList>
    </citation>
    <scope>NUCLEOTIDE SEQUENCE [LARGE SCALE GENOMIC DNA]</scope>
    <source>
        <strain evidence="1 2">CIRM-BIA 953</strain>
    </source>
</reference>
<protein>
    <submittedName>
        <fullName evidence="1">Uncharacterized protein</fullName>
    </submittedName>
</protein>
<comment type="caution">
    <text evidence="1">The sequence shown here is derived from an EMBL/GenBank/DDBJ whole genome shotgun (WGS) entry which is preliminary data.</text>
</comment>
<gene>
    <name evidence="1" type="ORF">LHCIRMBIA953_01370</name>
</gene>